<comment type="caution">
    <text evidence="7">The sequence shown here is derived from an EMBL/GenBank/DDBJ whole genome shotgun (WGS) entry which is preliminary data.</text>
</comment>
<proteinExistence type="inferred from homology"/>
<dbReference type="SUPFAM" id="SSF88946">
    <property type="entry name" value="Sigma2 domain of RNA polymerase sigma factors"/>
    <property type="match status" value="1"/>
</dbReference>
<evidence type="ECO:0000256" key="4">
    <source>
        <dbReference type="ARBA" id="ARBA00023125"/>
    </source>
</evidence>
<evidence type="ECO:0000256" key="1">
    <source>
        <dbReference type="ARBA" id="ARBA00010641"/>
    </source>
</evidence>
<reference evidence="7 8" key="1">
    <citation type="submission" date="2023-03" db="EMBL/GenBank/DDBJ databases">
        <title>Paludisphaera mucosa sp. nov. a novel planctomycete from northern fen.</title>
        <authorList>
            <person name="Ivanova A."/>
        </authorList>
    </citation>
    <scope>NUCLEOTIDE SEQUENCE [LARGE SCALE GENOMIC DNA]</scope>
    <source>
        <strain evidence="7 8">Pla2</strain>
    </source>
</reference>
<evidence type="ECO:0000313" key="7">
    <source>
        <dbReference type="EMBL" id="MDG3007980.1"/>
    </source>
</evidence>
<feature type="domain" description="RNA polymerase sigma-70 region 2" evidence="6">
    <location>
        <begin position="28"/>
        <end position="92"/>
    </location>
</feature>
<dbReference type="InterPro" id="IPR039425">
    <property type="entry name" value="RNA_pol_sigma-70-like"/>
</dbReference>
<dbReference type="InterPro" id="IPR013325">
    <property type="entry name" value="RNA_pol_sigma_r2"/>
</dbReference>
<gene>
    <name evidence="7" type="ORF">PZE19_29805</name>
</gene>
<evidence type="ECO:0000313" key="8">
    <source>
        <dbReference type="Proteomes" id="UP001216907"/>
    </source>
</evidence>
<dbReference type="SUPFAM" id="SSF88659">
    <property type="entry name" value="Sigma3 and sigma4 domains of RNA polymerase sigma factors"/>
    <property type="match status" value="1"/>
</dbReference>
<accession>A0ABT6FK79</accession>
<name>A0ABT6FK79_9BACT</name>
<dbReference type="Gene3D" id="1.10.1740.10">
    <property type="match status" value="1"/>
</dbReference>
<keyword evidence="5" id="KW-0804">Transcription</keyword>
<comment type="similarity">
    <text evidence="1">Belongs to the sigma-70 factor family. ECF subfamily.</text>
</comment>
<dbReference type="Proteomes" id="UP001216907">
    <property type="component" value="Unassembled WGS sequence"/>
</dbReference>
<evidence type="ECO:0000256" key="5">
    <source>
        <dbReference type="ARBA" id="ARBA00023163"/>
    </source>
</evidence>
<evidence type="ECO:0000256" key="2">
    <source>
        <dbReference type="ARBA" id="ARBA00023015"/>
    </source>
</evidence>
<evidence type="ECO:0000256" key="3">
    <source>
        <dbReference type="ARBA" id="ARBA00023082"/>
    </source>
</evidence>
<dbReference type="PANTHER" id="PTHR43133">
    <property type="entry name" value="RNA POLYMERASE ECF-TYPE SIGMA FACTO"/>
    <property type="match status" value="1"/>
</dbReference>
<protein>
    <submittedName>
        <fullName evidence="7">Sigma-70 family RNA polymerase sigma factor</fullName>
    </submittedName>
</protein>
<organism evidence="7 8">
    <name type="scientific">Paludisphaera mucosa</name>
    <dbReference type="NCBI Taxonomy" id="3030827"/>
    <lineage>
        <taxon>Bacteria</taxon>
        <taxon>Pseudomonadati</taxon>
        <taxon>Planctomycetota</taxon>
        <taxon>Planctomycetia</taxon>
        <taxon>Isosphaerales</taxon>
        <taxon>Isosphaeraceae</taxon>
        <taxon>Paludisphaera</taxon>
    </lineage>
</organism>
<dbReference type="NCBIfam" id="TIGR02937">
    <property type="entry name" value="sigma70-ECF"/>
    <property type="match status" value="1"/>
</dbReference>
<sequence>MDESPETRRSLIVKLRDPEDSRAWHEFVTLYEPLVLRLARRKGLQDADARDVCQEVFRAVAGAVDRWDPERGRFRGWLSRIARNLLINFLTRGGGQPRGTGATSMIALLEARPSDDPSATALFEREHRRRLFRWACDQARREATPSTWRAFEQTAVEGRSPADVAAELGTTVGAVYIARSRTLARIRRMIEEIRDEQDPERL</sequence>
<dbReference type="InterPro" id="IPR007627">
    <property type="entry name" value="RNA_pol_sigma70_r2"/>
</dbReference>
<dbReference type="Pfam" id="PF04542">
    <property type="entry name" value="Sigma70_r2"/>
    <property type="match status" value="1"/>
</dbReference>
<dbReference type="PANTHER" id="PTHR43133:SF8">
    <property type="entry name" value="RNA POLYMERASE SIGMA FACTOR HI_1459-RELATED"/>
    <property type="match status" value="1"/>
</dbReference>
<keyword evidence="8" id="KW-1185">Reference proteome</keyword>
<keyword evidence="3" id="KW-0731">Sigma factor</keyword>
<keyword evidence="2" id="KW-0805">Transcription regulation</keyword>
<dbReference type="InterPro" id="IPR036388">
    <property type="entry name" value="WH-like_DNA-bd_sf"/>
</dbReference>
<dbReference type="InterPro" id="IPR014284">
    <property type="entry name" value="RNA_pol_sigma-70_dom"/>
</dbReference>
<dbReference type="Gene3D" id="1.10.10.10">
    <property type="entry name" value="Winged helix-like DNA-binding domain superfamily/Winged helix DNA-binding domain"/>
    <property type="match status" value="1"/>
</dbReference>
<dbReference type="RefSeq" id="WP_277864248.1">
    <property type="nucleotide sequence ID" value="NZ_JARRAG010000002.1"/>
</dbReference>
<dbReference type="InterPro" id="IPR013324">
    <property type="entry name" value="RNA_pol_sigma_r3/r4-like"/>
</dbReference>
<evidence type="ECO:0000259" key="6">
    <source>
        <dbReference type="Pfam" id="PF04542"/>
    </source>
</evidence>
<dbReference type="EMBL" id="JARRAG010000002">
    <property type="protein sequence ID" value="MDG3007980.1"/>
    <property type="molecule type" value="Genomic_DNA"/>
</dbReference>
<keyword evidence="4" id="KW-0238">DNA-binding</keyword>